<dbReference type="OrthoDB" id="421215at2759"/>
<comment type="caution">
    <text evidence="1">The sequence shown here is derived from an EMBL/GenBank/DDBJ whole genome shotgun (WGS) entry which is preliminary data.</text>
</comment>
<evidence type="ECO:0000313" key="1">
    <source>
        <dbReference type="EMBL" id="OLQ05390.1"/>
    </source>
</evidence>
<reference evidence="1 2" key="1">
    <citation type="submission" date="2016-02" db="EMBL/GenBank/DDBJ databases">
        <title>Genome analysis of coral dinoflagellate symbionts highlights evolutionary adaptations to a symbiotic lifestyle.</title>
        <authorList>
            <person name="Aranda M."/>
            <person name="Li Y."/>
            <person name="Liew Y.J."/>
            <person name="Baumgarten S."/>
            <person name="Simakov O."/>
            <person name="Wilson M."/>
            <person name="Piel J."/>
            <person name="Ashoor H."/>
            <person name="Bougouffa S."/>
            <person name="Bajic V.B."/>
            <person name="Ryu T."/>
            <person name="Ravasi T."/>
            <person name="Bayer T."/>
            <person name="Micklem G."/>
            <person name="Kim H."/>
            <person name="Bhak J."/>
            <person name="Lajeunesse T.C."/>
            <person name="Voolstra C.R."/>
        </authorList>
    </citation>
    <scope>NUCLEOTIDE SEQUENCE [LARGE SCALE GENOMIC DNA]</scope>
    <source>
        <strain evidence="1 2">CCMP2467</strain>
    </source>
</reference>
<dbReference type="AlphaFoldDB" id="A0A1Q9ED75"/>
<dbReference type="EMBL" id="LSRX01000186">
    <property type="protein sequence ID" value="OLQ05390.1"/>
    <property type="molecule type" value="Genomic_DNA"/>
</dbReference>
<dbReference type="OMA" id="MHFRIND"/>
<name>A0A1Q9ED75_SYMMI</name>
<organism evidence="1 2">
    <name type="scientific">Symbiodinium microadriaticum</name>
    <name type="common">Dinoflagellate</name>
    <name type="synonym">Zooxanthella microadriatica</name>
    <dbReference type="NCBI Taxonomy" id="2951"/>
    <lineage>
        <taxon>Eukaryota</taxon>
        <taxon>Sar</taxon>
        <taxon>Alveolata</taxon>
        <taxon>Dinophyceae</taxon>
        <taxon>Suessiales</taxon>
        <taxon>Symbiodiniaceae</taxon>
        <taxon>Symbiodinium</taxon>
    </lineage>
</organism>
<protein>
    <submittedName>
        <fullName evidence="1">Uncharacterized protein</fullName>
    </submittedName>
</protein>
<dbReference type="Proteomes" id="UP000186817">
    <property type="component" value="Unassembled WGS sequence"/>
</dbReference>
<gene>
    <name evidence="1" type="ORF">AK812_SmicGene11400</name>
</gene>
<proteinExistence type="predicted"/>
<accession>A0A1Q9ED75</accession>
<evidence type="ECO:0000313" key="2">
    <source>
        <dbReference type="Proteomes" id="UP000186817"/>
    </source>
</evidence>
<keyword evidence="2" id="KW-1185">Reference proteome</keyword>
<sequence>MEFPWGLPANAAIQGLLCSLMFLILHALLTARDVRSFALWLADQFAAKQPDACDGRLATALAETRKANWLMFSRCASFFTAGGMSYWIHTFYVHSHPTLPEGIVFVAVSCMYMLFLGTATRAVDLTAERVRACCSFFYCGMMVCFLAVPFAQGLHLDINVMLVQLTSCRFILSAVATDTKLSAPWQVLLTAGQLWADFLAPSGLNHPGFCVFLQLVSLGLTIVLSWMLETGVRATLCAQFLHSDAESLMSSFRRMLRGVCDGEVLLDSNLRVHSVSDCLKHLLMTSTNLHGKPFTQVFDPADLKRFKDFVTEGSPEDPPSAGSVPSSLRVSLVGAVSTRVPVELYHVSISKLYGSHDPYHLIAWKEDAESREQPVQVPQEVACPSTTLRQLTRQAAAHEASPPCGALAEIFSQVADVSLLVDTATAHYSTPQVNLRFPGRFYSPQTHVPHLRSMVLPTEWPTIQHELARYAQDQQETYAIQPRPLPALRCRTGHASSRYRVAQKVEISAHRSTKVWIRLGNFSERSASQERRVDSQRIVRKPRCE</sequence>